<dbReference type="OrthoDB" id="9809766at2"/>
<evidence type="ECO:0000256" key="5">
    <source>
        <dbReference type="ARBA" id="ARBA00022679"/>
    </source>
</evidence>
<evidence type="ECO:0000256" key="11">
    <source>
        <dbReference type="ARBA" id="ARBA00023012"/>
    </source>
</evidence>
<dbReference type="Gene3D" id="1.10.287.130">
    <property type="match status" value="1"/>
</dbReference>
<gene>
    <name evidence="15" type="ORF">B5M06_00350</name>
</gene>
<keyword evidence="7" id="KW-0547">Nucleotide-binding</keyword>
<dbReference type="PROSITE" id="PS50885">
    <property type="entry name" value="HAMP"/>
    <property type="match status" value="1"/>
</dbReference>
<keyword evidence="6 12" id="KW-0812">Transmembrane</keyword>
<evidence type="ECO:0000256" key="1">
    <source>
        <dbReference type="ARBA" id="ARBA00000085"/>
    </source>
</evidence>
<dbReference type="Pfam" id="PF02518">
    <property type="entry name" value="HATPase_c"/>
    <property type="match status" value="1"/>
</dbReference>
<evidence type="ECO:0000256" key="4">
    <source>
        <dbReference type="ARBA" id="ARBA00022553"/>
    </source>
</evidence>
<evidence type="ECO:0000256" key="8">
    <source>
        <dbReference type="ARBA" id="ARBA00022777"/>
    </source>
</evidence>
<evidence type="ECO:0000256" key="9">
    <source>
        <dbReference type="ARBA" id="ARBA00022840"/>
    </source>
</evidence>
<feature type="transmembrane region" description="Helical" evidence="12">
    <location>
        <begin position="169"/>
        <end position="188"/>
    </location>
</feature>
<dbReference type="InterPro" id="IPR003661">
    <property type="entry name" value="HisK_dim/P_dom"/>
</dbReference>
<feature type="transmembrane region" description="Helical" evidence="12">
    <location>
        <begin position="20"/>
        <end position="38"/>
    </location>
</feature>
<evidence type="ECO:0000256" key="3">
    <source>
        <dbReference type="ARBA" id="ARBA00012438"/>
    </source>
</evidence>
<evidence type="ECO:0000256" key="7">
    <source>
        <dbReference type="ARBA" id="ARBA00022741"/>
    </source>
</evidence>
<keyword evidence="9" id="KW-0067">ATP-binding</keyword>
<dbReference type="RefSeq" id="WP_054066273.1">
    <property type="nucleotide sequence ID" value="NZ_CP020121.1"/>
</dbReference>
<dbReference type="InterPro" id="IPR003594">
    <property type="entry name" value="HATPase_dom"/>
</dbReference>
<keyword evidence="8 15" id="KW-0418">Kinase</keyword>
<dbReference type="GO" id="GO:0005886">
    <property type="term" value="C:plasma membrane"/>
    <property type="evidence" value="ECO:0007669"/>
    <property type="project" value="TreeGrafter"/>
</dbReference>
<evidence type="ECO:0000256" key="10">
    <source>
        <dbReference type="ARBA" id="ARBA00022989"/>
    </source>
</evidence>
<dbReference type="SUPFAM" id="SSF55874">
    <property type="entry name" value="ATPase domain of HSP90 chaperone/DNA topoisomerase II/histidine kinase"/>
    <property type="match status" value="1"/>
</dbReference>
<dbReference type="EMBL" id="CP020121">
    <property type="protein sequence ID" value="AQZ96950.1"/>
    <property type="molecule type" value="Genomic_DNA"/>
</dbReference>
<accession>A0A1V0BAP7</accession>
<dbReference type="PROSITE" id="PS50109">
    <property type="entry name" value="HIS_KIN"/>
    <property type="match status" value="1"/>
</dbReference>
<proteinExistence type="predicted"/>
<evidence type="ECO:0000256" key="12">
    <source>
        <dbReference type="SAM" id="Phobius"/>
    </source>
</evidence>
<evidence type="ECO:0000313" key="16">
    <source>
        <dbReference type="Proteomes" id="UP000242792"/>
    </source>
</evidence>
<dbReference type="KEGG" id="cke:B5M06_00350"/>
<keyword evidence="4" id="KW-0597">Phosphoprotein</keyword>
<dbReference type="InterPro" id="IPR036097">
    <property type="entry name" value="HisK_dim/P_sf"/>
</dbReference>
<feature type="domain" description="Histidine kinase" evidence="13">
    <location>
        <begin position="252"/>
        <end position="479"/>
    </location>
</feature>
<evidence type="ECO:0000256" key="6">
    <source>
        <dbReference type="ARBA" id="ARBA00022692"/>
    </source>
</evidence>
<dbReference type="InterPro" id="IPR036890">
    <property type="entry name" value="HATPase_C_sf"/>
</dbReference>
<evidence type="ECO:0000259" key="14">
    <source>
        <dbReference type="PROSITE" id="PS50885"/>
    </source>
</evidence>
<dbReference type="Gene3D" id="3.30.565.10">
    <property type="entry name" value="Histidine kinase-like ATPase, C-terminal domain"/>
    <property type="match status" value="1"/>
</dbReference>
<keyword evidence="5" id="KW-0808">Transferase</keyword>
<dbReference type="GeneID" id="83037765"/>
<keyword evidence="10 12" id="KW-1133">Transmembrane helix</keyword>
<dbReference type="CDD" id="cd00075">
    <property type="entry name" value="HATPase"/>
    <property type="match status" value="1"/>
</dbReference>
<dbReference type="SUPFAM" id="SSF47384">
    <property type="entry name" value="Homodimeric domain of signal transducing histidine kinase"/>
    <property type="match status" value="1"/>
</dbReference>
<name>A0A1V0BAP7_9BURK</name>
<feature type="domain" description="HAMP" evidence="14">
    <location>
        <begin position="192"/>
        <end position="244"/>
    </location>
</feature>
<dbReference type="CDD" id="cd00082">
    <property type="entry name" value="HisKA"/>
    <property type="match status" value="1"/>
</dbReference>
<dbReference type="InterPro" id="IPR050428">
    <property type="entry name" value="TCS_sensor_his_kinase"/>
</dbReference>
<dbReference type="GO" id="GO:0005524">
    <property type="term" value="F:ATP binding"/>
    <property type="evidence" value="ECO:0007669"/>
    <property type="project" value="UniProtKB-KW"/>
</dbReference>
<dbReference type="InterPro" id="IPR005467">
    <property type="entry name" value="His_kinase_dom"/>
</dbReference>
<comment type="catalytic activity">
    <reaction evidence="1">
        <text>ATP + protein L-histidine = ADP + protein N-phospho-L-histidine.</text>
        <dbReference type="EC" id="2.7.13.3"/>
    </reaction>
</comment>
<evidence type="ECO:0000256" key="2">
    <source>
        <dbReference type="ARBA" id="ARBA00004141"/>
    </source>
</evidence>
<dbReference type="SMART" id="SM00387">
    <property type="entry name" value="HATPase_c"/>
    <property type="match status" value="1"/>
</dbReference>
<dbReference type="EC" id="2.7.13.3" evidence="3"/>
<dbReference type="Proteomes" id="UP000242792">
    <property type="component" value="Chromosome"/>
</dbReference>
<dbReference type="AlphaFoldDB" id="A0A1V0BAP7"/>
<dbReference type="GO" id="GO:0000155">
    <property type="term" value="F:phosphorelay sensor kinase activity"/>
    <property type="evidence" value="ECO:0007669"/>
    <property type="project" value="InterPro"/>
</dbReference>
<evidence type="ECO:0000313" key="15">
    <source>
        <dbReference type="EMBL" id="AQZ96950.1"/>
    </source>
</evidence>
<dbReference type="PANTHER" id="PTHR45436:SF14">
    <property type="entry name" value="SENSOR PROTEIN QSEC"/>
    <property type="match status" value="1"/>
</dbReference>
<organism evidence="15 16">
    <name type="scientific">Comamonas kerstersii</name>
    <dbReference type="NCBI Taxonomy" id="225992"/>
    <lineage>
        <taxon>Bacteria</taxon>
        <taxon>Pseudomonadati</taxon>
        <taxon>Pseudomonadota</taxon>
        <taxon>Betaproteobacteria</taxon>
        <taxon>Burkholderiales</taxon>
        <taxon>Comamonadaceae</taxon>
        <taxon>Comamonas</taxon>
    </lineage>
</organism>
<dbReference type="PANTHER" id="PTHR45436">
    <property type="entry name" value="SENSOR HISTIDINE KINASE YKOH"/>
    <property type="match status" value="1"/>
</dbReference>
<protein>
    <recommendedName>
        <fullName evidence="3">histidine kinase</fullName>
        <ecNumber evidence="3">2.7.13.3</ecNumber>
    </recommendedName>
</protein>
<keyword evidence="11" id="KW-0902">Two-component regulatory system</keyword>
<comment type="subcellular location">
    <subcellularLocation>
        <location evidence="2">Membrane</location>
        <topology evidence="2">Multi-pass membrane protein</topology>
    </subcellularLocation>
</comment>
<evidence type="ECO:0000259" key="13">
    <source>
        <dbReference type="PROSITE" id="PS50109"/>
    </source>
</evidence>
<sequence>MNPRTGAQQSLVQRLSRTLTAAVLAVWLLSIALVGWYVDSQIQDNFDVELIESAHRQLYPALLELQLTNPQNNLETALQVAAGGDPRVMGELPGSDHSEPLLLQLRNSDGKVLLRTKATPASPFAVPLEEGFYDTEDFRVFSLYDAQYHVWLQLADPVEERREASRRTVVGLAVVLLIMLPVMAWMVATVARRELRYVGQLQRQITARSGSNLQPLSVDGMPLELRVVGEGVNQLLERLGEALNVERSLAANAAHELRTPLAEVRLRLQTAIDQAQQHRGSDTHPAPGAEVEAVPLNEVKAVLHALEVMSHRAERLLQLSRAEGRDVAHFARVNLVQLAEQVAQEFWQQTYAHKRLDCLTPDAHEAVWVWGDLDGLAIVLRNLIENALRHSDGMVEVQVLPAPGAALLVRDSGAGLTAAQIQLIQRRHARMDRQHIGYGLGMSIVKTIADTHGAQLVFASPPPHAAHGLEVGLYFSAASNDAEEEKPCNGVMPFT</sequence>
<dbReference type="InterPro" id="IPR003660">
    <property type="entry name" value="HAMP_dom"/>
</dbReference>
<reference evidence="15 16" key="1">
    <citation type="submission" date="2017-03" db="EMBL/GenBank/DDBJ databases">
        <title>Rapid Whole Genome Sequencing of Comamonas kerstersii Causing Continuous ambulatory Peritoneal Dialysis-Associated Peritonitis.</title>
        <authorList>
            <person name="Zheng B."/>
        </authorList>
    </citation>
    <scope>NUCLEOTIDE SEQUENCE [LARGE SCALE GENOMIC DNA]</scope>
    <source>
        <strain evidence="15 16">8943</strain>
    </source>
</reference>
<keyword evidence="12" id="KW-0472">Membrane</keyword>